<sequence length="190" mass="20501">MGDVHKPLDAESSASREGGPSFSLRNRIERIVWQIAWAVLASWTPPQARGWRRFLLRAFGAKVGRGANIYSSATIWHPVNLELGEGATIGPRVRIYNQGRISIGAETIVSQGAYLCASGHDYNDQHFQLELRPIHVGAGCWIATDAFVGPGVTIGDGAVLAARAVAVRDIDPWTICGGNPAQPIKPRPRG</sequence>
<gene>
    <name evidence="4" type="ORF">Y88_3513</name>
</gene>
<dbReference type="HOGENOM" id="CLU_051638_7_2_5"/>
<dbReference type="SUPFAM" id="SSF51161">
    <property type="entry name" value="Trimeric LpxA-like enzymes"/>
    <property type="match status" value="1"/>
</dbReference>
<keyword evidence="5" id="KW-1185">Reference proteome</keyword>
<dbReference type="GO" id="GO:0008374">
    <property type="term" value="F:O-acyltransferase activity"/>
    <property type="evidence" value="ECO:0007669"/>
    <property type="project" value="TreeGrafter"/>
</dbReference>
<evidence type="ECO:0000313" key="4">
    <source>
        <dbReference type="EMBL" id="EGD57205.1"/>
    </source>
</evidence>
<keyword evidence="2 4" id="KW-0808">Transferase</keyword>
<dbReference type="Proteomes" id="UP000004728">
    <property type="component" value="Unassembled WGS sequence"/>
</dbReference>
<dbReference type="InterPro" id="IPR001451">
    <property type="entry name" value="Hexapep"/>
</dbReference>
<protein>
    <submittedName>
        <fullName evidence="4">Acetyltransferase, CysE/LacA/LpxA/NodL family</fullName>
    </submittedName>
</protein>
<reference evidence="4 5" key="1">
    <citation type="journal article" date="2012" name="J. Bacteriol.">
        <title>Draft Genome Sequence of Novosphingobium nitrogenifigens Y88T.</title>
        <authorList>
            <person name="Strabala T.J."/>
            <person name="Macdonald L."/>
            <person name="Liu V."/>
            <person name="Smit A.M."/>
        </authorList>
    </citation>
    <scope>NUCLEOTIDE SEQUENCE [LARGE SCALE GENOMIC DNA]</scope>
    <source>
        <strain evidence="4 5">DSM 19370</strain>
    </source>
</reference>
<dbReference type="OrthoDB" id="9815592at2"/>
<dbReference type="InterPro" id="IPR051159">
    <property type="entry name" value="Hexapeptide_acetyltransf"/>
</dbReference>
<dbReference type="GO" id="GO:0005829">
    <property type="term" value="C:cytosol"/>
    <property type="evidence" value="ECO:0007669"/>
    <property type="project" value="TreeGrafter"/>
</dbReference>
<dbReference type="PANTHER" id="PTHR23416">
    <property type="entry name" value="SIALIC ACID SYNTHASE-RELATED"/>
    <property type="match status" value="1"/>
</dbReference>
<dbReference type="InterPro" id="IPR011004">
    <property type="entry name" value="Trimer_LpxA-like_sf"/>
</dbReference>
<evidence type="ECO:0000313" key="5">
    <source>
        <dbReference type="Proteomes" id="UP000004728"/>
    </source>
</evidence>
<evidence type="ECO:0000256" key="3">
    <source>
        <dbReference type="SAM" id="MobiDB-lite"/>
    </source>
</evidence>
<evidence type="ECO:0000256" key="1">
    <source>
        <dbReference type="ARBA" id="ARBA00007274"/>
    </source>
</evidence>
<dbReference type="InParanoid" id="F1ZDV8"/>
<dbReference type="Gene3D" id="2.160.10.10">
    <property type="entry name" value="Hexapeptide repeat proteins"/>
    <property type="match status" value="1"/>
</dbReference>
<comment type="caution">
    <text evidence="4">The sequence shown here is derived from an EMBL/GenBank/DDBJ whole genome shotgun (WGS) entry which is preliminary data.</text>
</comment>
<dbReference type="RefSeq" id="WP_008071844.1">
    <property type="nucleotide sequence ID" value="NZ_AQWK01000004.1"/>
</dbReference>
<dbReference type="FunCoup" id="F1ZDV8">
    <property type="interactions" value="28"/>
</dbReference>
<dbReference type="AlphaFoldDB" id="F1ZDV8"/>
<dbReference type="eggNOG" id="COG0110">
    <property type="taxonomic scope" value="Bacteria"/>
</dbReference>
<evidence type="ECO:0000256" key="2">
    <source>
        <dbReference type="ARBA" id="ARBA00022679"/>
    </source>
</evidence>
<accession>F1ZDV8</accession>
<comment type="similarity">
    <text evidence="1">Belongs to the transferase hexapeptide repeat family.</text>
</comment>
<dbReference type="EMBL" id="AEWJ01000067">
    <property type="protein sequence ID" value="EGD57205.1"/>
    <property type="molecule type" value="Genomic_DNA"/>
</dbReference>
<name>F1ZDV8_9SPHN</name>
<feature type="region of interest" description="Disordered" evidence="3">
    <location>
        <begin position="1"/>
        <end position="20"/>
    </location>
</feature>
<dbReference type="PANTHER" id="PTHR23416:SF23">
    <property type="entry name" value="ACETYLTRANSFERASE C18B11.09C-RELATED"/>
    <property type="match status" value="1"/>
</dbReference>
<proteinExistence type="inferred from homology"/>
<dbReference type="STRING" id="983920.Y88_3513"/>
<dbReference type="Pfam" id="PF00132">
    <property type="entry name" value="Hexapep"/>
    <property type="match status" value="1"/>
</dbReference>
<organism evidence="4 5">
    <name type="scientific">Novosphingobium nitrogenifigens DSM 19370</name>
    <dbReference type="NCBI Taxonomy" id="983920"/>
    <lineage>
        <taxon>Bacteria</taxon>
        <taxon>Pseudomonadati</taxon>
        <taxon>Pseudomonadota</taxon>
        <taxon>Alphaproteobacteria</taxon>
        <taxon>Sphingomonadales</taxon>
        <taxon>Sphingomonadaceae</taxon>
        <taxon>Novosphingobium</taxon>
    </lineage>
</organism>